<dbReference type="AlphaFoldDB" id="A0A0B4GMH6"/>
<dbReference type="Gene3D" id="1.10.8.60">
    <property type="match status" value="1"/>
</dbReference>
<reference evidence="10 11" key="1">
    <citation type="journal article" date="2014" name="Proc. Natl. Acad. Sci. U.S.A.">
        <title>Trajectory and genomic determinants of fungal-pathogen speciation and host adaptation.</title>
        <authorList>
            <person name="Hu X."/>
            <person name="Xiao G."/>
            <person name="Zheng P."/>
            <person name="Shang Y."/>
            <person name="Su Y."/>
            <person name="Zhang X."/>
            <person name="Liu X."/>
            <person name="Zhan S."/>
            <person name="St Leger R.J."/>
            <person name="Wang C."/>
        </authorList>
    </citation>
    <scope>NUCLEOTIDE SEQUENCE [LARGE SCALE GENOMIC DNA]</scope>
    <source>
        <strain evidence="10 11">ARSEF 977</strain>
    </source>
</reference>
<dbReference type="Proteomes" id="UP000031192">
    <property type="component" value="Unassembled WGS sequence"/>
</dbReference>
<organism evidence="10 11">
    <name type="scientific">Metarhizium guizhouense (strain ARSEF 977)</name>
    <dbReference type="NCBI Taxonomy" id="1276136"/>
    <lineage>
        <taxon>Eukaryota</taxon>
        <taxon>Fungi</taxon>
        <taxon>Dikarya</taxon>
        <taxon>Ascomycota</taxon>
        <taxon>Pezizomycotina</taxon>
        <taxon>Sordariomycetes</taxon>
        <taxon>Hypocreomycetidae</taxon>
        <taxon>Hypocreales</taxon>
        <taxon>Clavicipitaceae</taxon>
        <taxon>Metarhizium</taxon>
    </lineage>
</organism>
<evidence type="ECO:0000259" key="9">
    <source>
        <dbReference type="SMART" id="SM00745"/>
    </source>
</evidence>
<evidence type="ECO:0000259" key="8">
    <source>
        <dbReference type="SMART" id="SM00382"/>
    </source>
</evidence>
<dbReference type="PANTHER" id="PTHR23074">
    <property type="entry name" value="AAA DOMAIN-CONTAINING"/>
    <property type="match status" value="1"/>
</dbReference>
<dbReference type="GO" id="GO:0045324">
    <property type="term" value="P:late endosome to vacuole transport"/>
    <property type="evidence" value="ECO:0007669"/>
    <property type="project" value="UniProtKB-ARBA"/>
</dbReference>
<dbReference type="GO" id="GO:0007033">
    <property type="term" value="P:vacuole organization"/>
    <property type="evidence" value="ECO:0007669"/>
    <property type="project" value="TreeGrafter"/>
</dbReference>
<gene>
    <name evidence="10" type="ORF">MGU_08979</name>
</gene>
<dbReference type="SUPFAM" id="SSF52540">
    <property type="entry name" value="P-loop containing nucleoside triphosphate hydrolases"/>
    <property type="match status" value="1"/>
</dbReference>
<dbReference type="SMART" id="SM00382">
    <property type="entry name" value="AAA"/>
    <property type="match status" value="1"/>
</dbReference>
<dbReference type="GO" id="GO:0016887">
    <property type="term" value="F:ATP hydrolysis activity"/>
    <property type="evidence" value="ECO:0007669"/>
    <property type="project" value="InterPro"/>
</dbReference>
<name>A0A0B4GMH6_METGA</name>
<evidence type="ECO:0000256" key="6">
    <source>
        <dbReference type="ARBA" id="ARBA00023136"/>
    </source>
</evidence>
<keyword evidence="11" id="KW-1185">Reference proteome</keyword>
<dbReference type="CDD" id="cd19521">
    <property type="entry name" value="RecA-like_VPS4"/>
    <property type="match status" value="1"/>
</dbReference>
<evidence type="ECO:0000256" key="3">
    <source>
        <dbReference type="ARBA" id="ARBA00022741"/>
    </source>
</evidence>
<dbReference type="InterPro" id="IPR050304">
    <property type="entry name" value="MT-severing_AAA_ATPase"/>
</dbReference>
<evidence type="ECO:0000256" key="1">
    <source>
        <dbReference type="ARBA" id="ARBA00004481"/>
    </source>
</evidence>
<dbReference type="InterPro" id="IPR041569">
    <property type="entry name" value="AAA_lid_3"/>
</dbReference>
<dbReference type="Pfam" id="PF09336">
    <property type="entry name" value="Vps4_C"/>
    <property type="match status" value="1"/>
</dbReference>
<feature type="domain" description="AAA+ ATPase" evidence="8">
    <location>
        <begin position="160"/>
        <end position="295"/>
    </location>
</feature>
<dbReference type="InterPro" id="IPR015415">
    <property type="entry name" value="Spast_Vps4_C"/>
</dbReference>
<evidence type="ECO:0000313" key="10">
    <source>
        <dbReference type="EMBL" id="KID83788.1"/>
    </source>
</evidence>
<keyword evidence="3 7" id="KW-0547">Nucleotide-binding</keyword>
<dbReference type="Pfam" id="PF00004">
    <property type="entry name" value="AAA"/>
    <property type="match status" value="1"/>
</dbReference>
<evidence type="ECO:0000256" key="7">
    <source>
        <dbReference type="RuleBase" id="RU003651"/>
    </source>
</evidence>
<dbReference type="EMBL" id="AZNH01000053">
    <property type="protein sequence ID" value="KID83788.1"/>
    <property type="molecule type" value="Genomic_DNA"/>
</dbReference>
<comment type="similarity">
    <text evidence="2 7">Belongs to the AAA ATPase family.</text>
</comment>
<protein>
    <submittedName>
        <fullName evidence="10">Vacuolar protein sorting-associated protein VPS4</fullName>
    </submittedName>
</protein>
<dbReference type="HOGENOM" id="CLU_000688_21_2_1"/>
<dbReference type="Pfam" id="PF17862">
    <property type="entry name" value="AAA_lid_3"/>
    <property type="match status" value="1"/>
</dbReference>
<dbReference type="GO" id="GO:0005524">
    <property type="term" value="F:ATP binding"/>
    <property type="evidence" value="ECO:0007669"/>
    <property type="project" value="UniProtKB-KW"/>
</dbReference>
<dbReference type="PROSITE" id="PS00674">
    <property type="entry name" value="AAA"/>
    <property type="match status" value="1"/>
</dbReference>
<sequence>MSTNFRDRAIAEVQKAITADYAKEYQSAFDLYMSGMEMWIKTLKWEKNRALKTIMQEKMAMYLGRAKNIKQFLQSEADNNANRGKLRMGANSAATGTSKAEPQDDESKKLRNALSGAILHERPNVRWEDIAGLESAKETLKEAVILPIKFPNLFQGKRQAWKGILLYGPPGTGKSYLAKAVATEANSTFFSVSSSDLVSKWMGESERLVKALFSVARENKPSVIFIDDIDALCGPRGEGESEASRRIKTEILVQMDGVGNDSKGILVLGATNIPWQLDAAIRRRFQRRVHIGLPDLNGRARMFKLAVGDTDTALQASDYTVLANKSDGFSGSDITNVVQHALMRPVRKILRATHFKVVMKDGKRMLTPCSPSDPEKIEMTYNGVNSDEILAPDVALKDFEMALEDSHPAVSKEDVAKQINWTNQFGSEGAWFWLGSLRMPFFLTGFTRWFSWPAGAGLWLVCDVTSVIDDHADVNHVSENVPAICQVSSQAHSCARGLTGVYFNKQLPLCPRIVYVDLKTEGKRAPDEP</sequence>
<dbReference type="GO" id="GO:0010008">
    <property type="term" value="C:endosome membrane"/>
    <property type="evidence" value="ECO:0007669"/>
    <property type="project" value="UniProtKB-SubCell"/>
</dbReference>
<feature type="domain" description="MIT" evidence="9">
    <location>
        <begin position="2"/>
        <end position="79"/>
    </location>
</feature>
<dbReference type="Gene3D" id="1.20.58.80">
    <property type="entry name" value="Phosphotransferase system, lactose/cellobiose-type IIA subunit"/>
    <property type="match status" value="1"/>
</dbReference>
<dbReference type="GO" id="GO:0016197">
    <property type="term" value="P:endosomal transport"/>
    <property type="evidence" value="ECO:0007669"/>
    <property type="project" value="TreeGrafter"/>
</dbReference>
<evidence type="ECO:0000256" key="2">
    <source>
        <dbReference type="ARBA" id="ARBA00006914"/>
    </source>
</evidence>
<dbReference type="InterPro" id="IPR007330">
    <property type="entry name" value="MIT_dom"/>
</dbReference>
<comment type="caution">
    <text evidence="10">The sequence shown here is derived from an EMBL/GenBank/DDBJ whole genome shotgun (WGS) entry which is preliminary data.</text>
</comment>
<dbReference type="InterPro" id="IPR003959">
    <property type="entry name" value="ATPase_AAA_core"/>
</dbReference>
<dbReference type="InterPro" id="IPR036181">
    <property type="entry name" value="MIT_dom_sf"/>
</dbReference>
<dbReference type="SMART" id="SM00745">
    <property type="entry name" value="MIT"/>
    <property type="match status" value="1"/>
</dbReference>
<dbReference type="FunFam" id="1.10.8.60:FF:000015">
    <property type="entry name" value="vacuolar protein sorting-associated protein 4A"/>
    <property type="match status" value="1"/>
</dbReference>
<dbReference type="FunFam" id="3.40.50.300:FF:000043">
    <property type="entry name" value="Vacuolar protein sorting-associated protein 4"/>
    <property type="match status" value="1"/>
</dbReference>
<keyword evidence="4" id="KW-0967">Endosome</keyword>
<dbReference type="Pfam" id="PF04212">
    <property type="entry name" value="MIT"/>
    <property type="match status" value="1"/>
</dbReference>
<evidence type="ECO:0000313" key="11">
    <source>
        <dbReference type="Proteomes" id="UP000031192"/>
    </source>
</evidence>
<keyword evidence="6" id="KW-0472">Membrane</keyword>
<accession>A0A0B4GMH6</accession>
<proteinExistence type="inferred from homology"/>
<comment type="subcellular location">
    <subcellularLocation>
        <location evidence="1">Endosome membrane</location>
        <topology evidence="1">Peripheral membrane protein</topology>
    </subcellularLocation>
</comment>
<evidence type="ECO:0000256" key="5">
    <source>
        <dbReference type="ARBA" id="ARBA00022840"/>
    </source>
</evidence>
<dbReference type="InterPro" id="IPR003593">
    <property type="entry name" value="AAA+_ATPase"/>
</dbReference>
<dbReference type="InterPro" id="IPR003960">
    <property type="entry name" value="ATPase_AAA_CS"/>
</dbReference>
<dbReference type="Gene3D" id="3.40.50.300">
    <property type="entry name" value="P-loop containing nucleotide triphosphate hydrolases"/>
    <property type="match status" value="1"/>
</dbReference>
<dbReference type="SUPFAM" id="SSF116846">
    <property type="entry name" value="MIT domain"/>
    <property type="match status" value="1"/>
</dbReference>
<keyword evidence="5 7" id="KW-0067">ATP-binding</keyword>
<dbReference type="InterPro" id="IPR027417">
    <property type="entry name" value="P-loop_NTPase"/>
</dbReference>
<evidence type="ECO:0000256" key="4">
    <source>
        <dbReference type="ARBA" id="ARBA00022753"/>
    </source>
</evidence>
<dbReference type="PANTHER" id="PTHR23074:SF83">
    <property type="entry name" value="VACUOLAR PROTEIN SORTING-ASSOCIATED PROTEIN 4A"/>
    <property type="match status" value="1"/>
</dbReference>